<feature type="chain" id="PRO_5022825663" description="DUF5723 domain-containing protein" evidence="1">
    <location>
        <begin position="27"/>
        <end position="564"/>
    </location>
</feature>
<dbReference type="SUPFAM" id="SSF56935">
    <property type="entry name" value="Porins"/>
    <property type="match status" value="1"/>
</dbReference>
<dbReference type="OrthoDB" id="5480631at2"/>
<reference evidence="2 3" key="1">
    <citation type="submission" date="2019-08" db="EMBL/GenBank/DDBJ databases">
        <title>Genome of Phaeodactylibacter luteus.</title>
        <authorList>
            <person name="Bowman J.P."/>
        </authorList>
    </citation>
    <scope>NUCLEOTIDE SEQUENCE [LARGE SCALE GENOMIC DNA]</scope>
    <source>
        <strain evidence="2 3">KCTC 42180</strain>
    </source>
</reference>
<accession>A0A5C6S303</accession>
<keyword evidence="3" id="KW-1185">Reference proteome</keyword>
<name>A0A5C6S303_9BACT</name>
<dbReference type="Pfam" id="PF19494">
    <property type="entry name" value="DUF6029"/>
    <property type="match status" value="1"/>
</dbReference>
<protein>
    <recommendedName>
        <fullName evidence="4">DUF5723 domain-containing protein</fullName>
    </recommendedName>
</protein>
<gene>
    <name evidence="2" type="ORF">FRY97_03860</name>
</gene>
<sequence>MNLLQNSSLRVLALLLSLSPLSTLFSQDGGILSGNLEANGNFFMRDSLIGAANTPQYDRQLYGADAWLNLSYSNWGFDFGLRFDLFNNSNLLNPTGSFTDEGIGRWFVHKKIDKLDISVGYLYDQVGSGIIFRAFEQRPLLIDNALFGARLAYDIGENWQVKAFTGRQKQQFDIYEPVIKGGAIDGYLSLGQEGRNWAMAPGVGVVNRTLDDQSMNAVVATINTYTKEDAFVPTYNTYAFSAYNTLSAGPWTWYLEGAYKTPDNLTDPFGEFELSDSSVVVGEKLYKGSGTVVYSSLSYAQSGLGVTLEGKRTENFDFRVRPQEQLNRGLVNFLPPMARVNTYRLTARYNAATQFLGEMAVQADVRYNYKRKVGVNVNFSNITDLDNNLLYRELYTELTYKYKRTWQFLAGLQVQRYNQEVFEFKPDAPIVETLTPFFDVLYKFSRRKSIRFEGQAMLTGKDSKGQRHDYGNWLFGLVEFSMAPHWTFTISDMYNVGPGKNSPVDDSGEKAALHYPRFDVYYTHGSNRFSLSYIKQVEGVVCTGGICRLEPAFSGVRFTLNSSF</sequence>
<dbReference type="RefSeq" id="WP_147166113.1">
    <property type="nucleotide sequence ID" value="NZ_VOOR01000005.1"/>
</dbReference>
<dbReference type="EMBL" id="VOOR01000005">
    <property type="protein sequence ID" value="TXB67992.1"/>
    <property type="molecule type" value="Genomic_DNA"/>
</dbReference>
<evidence type="ECO:0008006" key="4">
    <source>
        <dbReference type="Google" id="ProtNLM"/>
    </source>
</evidence>
<dbReference type="AlphaFoldDB" id="A0A5C6S303"/>
<evidence type="ECO:0000313" key="3">
    <source>
        <dbReference type="Proteomes" id="UP000321580"/>
    </source>
</evidence>
<proteinExistence type="predicted"/>
<comment type="caution">
    <text evidence="2">The sequence shown here is derived from an EMBL/GenBank/DDBJ whole genome shotgun (WGS) entry which is preliminary data.</text>
</comment>
<organism evidence="2 3">
    <name type="scientific">Phaeodactylibacter luteus</name>
    <dbReference type="NCBI Taxonomy" id="1564516"/>
    <lineage>
        <taxon>Bacteria</taxon>
        <taxon>Pseudomonadati</taxon>
        <taxon>Bacteroidota</taxon>
        <taxon>Saprospiria</taxon>
        <taxon>Saprospirales</taxon>
        <taxon>Haliscomenobacteraceae</taxon>
        <taxon>Phaeodactylibacter</taxon>
    </lineage>
</organism>
<evidence type="ECO:0000313" key="2">
    <source>
        <dbReference type="EMBL" id="TXB67992.1"/>
    </source>
</evidence>
<dbReference type="Proteomes" id="UP000321580">
    <property type="component" value="Unassembled WGS sequence"/>
</dbReference>
<evidence type="ECO:0000256" key="1">
    <source>
        <dbReference type="SAM" id="SignalP"/>
    </source>
</evidence>
<keyword evidence="1" id="KW-0732">Signal</keyword>
<feature type="signal peptide" evidence="1">
    <location>
        <begin position="1"/>
        <end position="26"/>
    </location>
</feature>
<dbReference type="InterPro" id="IPR046070">
    <property type="entry name" value="DUF6029"/>
</dbReference>